<organism evidence="2 3">
    <name type="scientific">Tubulinosema ratisbonensis</name>
    <dbReference type="NCBI Taxonomy" id="291195"/>
    <lineage>
        <taxon>Eukaryota</taxon>
        <taxon>Fungi</taxon>
        <taxon>Fungi incertae sedis</taxon>
        <taxon>Microsporidia</taxon>
        <taxon>Tubulinosematoidea</taxon>
        <taxon>Tubulinosematidae</taxon>
        <taxon>Tubulinosema</taxon>
    </lineage>
</organism>
<dbReference type="NCBIfam" id="TIGR00231">
    <property type="entry name" value="small_GTP"/>
    <property type="match status" value="1"/>
</dbReference>
<dbReference type="AlphaFoldDB" id="A0A437AJF0"/>
<gene>
    <name evidence="2" type="ORF">TUBRATIS_22760</name>
</gene>
<dbReference type="GO" id="GO:0005525">
    <property type="term" value="F:GTP binding"/>
    <property type="evidence" value="ECO:0007669"/>
    <property type="project" value="InterPro"/>
</dbReference>
<evidence type="ECO:0000313" key="3">
    <source>
        <dbReference type="Proteomes" id="UP000282876"/>
    </source>
</evidence>
<keyword evidence="1" id="KW-0547">Nucleotide-binding</keyword>
<dbReference type="EMBL" id="RCSS01000581">
    <property type="protein sequence ID" value="RVD91284.1"/>
    <property type="molecule type" value="Genomic_DNA"/>
</dbReference>
<keyword evidence="3" id="KW-1185">Reference proteome</keyword>
<comment type="caution">
    <text evidence="2">The sequence shown here is derived from an EMBL/GenBank/DDBJ whole genome shotgun (WGS) entry which is preliminary data.</text>
</comment>
<name>A0A437AJF0_9MICR</name>
<proteinExistence type="predicted"/>
<dbReference type="STRING" id="291195.A0A437AJF0"/>
<dbReference type="OrthoDB" id="63533at2759"/>
<dbReference type="InterPro" id="IPR027417">
    <property type="entry name" value="P-loop_NTPase"/>
</dbReference>
<dbReference type="PANTHER" id="PTHR47978">
    <property type="match status" value="1"/>
</dbReference>
<accession>A0A437AJF0</accession>
<dbReference type="PROSITE" id="PS51419">
    <property type="entry name" value="RAB"/>
    <property type="match status" value="1"/>
</dbReference>
<dbReference type="CDD" id="cd01860">
    <property type="entry name" value="Rab5_related"/>
    <property type="match status" value="1"/>
</dbReference>
<dbReference type="SMART" id="SM00174">
    <property type="entry name" value="RHO"/>
    <property type="match status" value="1"/>
</dbReference>
<dbReference type="VEuPathDB" id="MicrosporidiaDB:TUBRATIS_22760"/>
<protein>
    <submittedName>
        <fullName evidence="2">Small GTP-binding domain protein</fullName>
    </submittedName>
</protein>
<dbReference type="PROSITE" id="PS51421">
    <property type="entry name" value="RAS"/>
    <property type="match status" value="1"/>
</dbReference>
<dbReference type="Gene3D" id="3.40.50.300">
    <property type="entry name" value="P-loop containing nucleotide triphosphate hydrolases"/>
    <property type="match status" value="1"/>
</dbReference>
<dbReference type="PROSITE" id="PS51420">
    <property type="entry name" value="RHO"/>
    <property type="match status" value="1"/>
</dbReference>
<dbReference type="SMART" id="SM00173">
    <property type="entry name" value="RAS"/>
    <property type="match status" value="1"/>
</dbReference>
<reference evidence="2 3" key="1">
    <citation type="submission" date="2018-10" db="EMBL/GenBank/DDBJ databases">
        <title>Draft genome sequence of the microsporidian Tubulinosema ratisbonensis.</title>
        <authorList>
            <person name="Polonais V."/>
            <person name="Peyretaillade E."/>
            <person name="Niehus S."/>
            <person name="Wawrzyniak I."/>
            <person name="Franchet A."/>
            <person name="Gaspin C."/>
            <person name="Reichstadt M."/>
            <person name="Belser C."/>
            <person name="Labadie K."/>
            <person name="Delbac F."/>
            <person name="Ferrandon D."/>
        </authorList>
    </citation>
    <scope>NUCLEOTIDE SEQUENCE [LARGE SCALE GENOMIC DNA]</scope>
    <source>
        <strain evidence="2 3">Franzen</strain>
    </source>
</reference>
<dbReference type="Pfam" id="PF00071">
    <property type="entry name" value="Ras"/>
    <property type="match status" value="1"/>
</dbReference>
<dbReference type="SMART" id="SM00176">
    <property type="entry name" value="RAN"/>
    <property type="match status" value="1"/>
</dbReference>
<sequence length="191" mass="21550">MAEVKEKSFRLVVLGDYSVGKSSITLQYVKNEFNPNEESTIGAAFLTKTVLFKENYVKFEIWDTAGQERYNSLIPMYYRGAQAALIVFDVTSMRSFLKAQSWLQELATEKPKNFLKILVGNKIDLEQREVSFEEGDSLAKQNGISYFETSAKTGENIDNVFFNLCSLAPTIFLDDKPEVISLKSRGGFGCC</sequence>
<dbReference type="Proteomes" id="UP000282876">
    <property type="component" value="Unassembled WGS sequence"/>
</dbReference>
<dbReference type="SMART" id="SM00175">
    <property type="entry name" value="RAB"/>
    <property type="match status" value="1"/>
</dbReference>
<dbReference type="GO" id="GO:0003924">
    <property type="term" value="F:GTPase activity"/>
    <property type="evidence" value="ECO:0007669"/>
    <property type="project" value="InterPro"/>
</dbReference>
<evidence type="ECO:0000313" key="2">
    <source>
        <dbReference type="EMBL" id="RVD91284.1"/>
    </source>
</evidence>
<dbReference type="FunFam" id="3.40.50.300:FF:000823">
    <property type="entry name" value="Small GTPase RAB, putative"/>
    <property type="match status" value="1"/>
</dbReference>
<dbReference type="SUPFAM" id="SSF52540">
    <property type="entry name" value="P-loop containing nucleoside triphosphate hydrolases"/>
    <property type="match status" value="1"/>
</dbReference>
<evidence type="ECO:0000256" key="1">
    <source>
        <dbReference type="ARBA" id="ARBA00022741"/>
    </source>
</evidence>
<dbReference type="InterPro" id="IPR001806">
    <property type="entry name" value="Small_GTPase"/>
</dbReference>
<dbReference type="PRINTS" id="PR00449">
    <property type="entry name" value="RASTRNSFRMNG"/>
</dbReference>
<dbReference type="InterPro" id="IPR005225">
    <property type="entry name" value="Small_GTP-bd"/>
</dbReference>